<evidence type="ECO:0000313" key="2">
    <source>
        <dbReference type="EMBL" id="GEO84997.1"/>
    </source>
</evidence>
<dbReference type="AlphaFoldDB" id="A0A512HHT0"/>
<reference evidence="2 3" key="1">
    <citation type="submission" date="2019-07" db="EMBL/GenBank/DDBJ databases">
        <title>Whole genome shotgun sequence of Rhizobium naphthalenivorans NBRC 107585.</title>
        <authorList>
            <person name="Hosoyama A."/>
            <person name="Uohara A."/>
            <person name="Ohji S."/>
            <person name="Ichikawa N."/>
        </authorList>
    </citation>
    <scope>NUCLEOTIDE SEQUENCE [LARGE SCALE GENOMIC DNA]</scope>
    <source>
        <strain evidence="2 3">NBRC 107585</strain>
    </source>
</reference>
<organism evidence="2 3">
    <name type="scientific">Ciceribacter naphthalenivorans</name>
    <dbReference type="NCBI Taxonomy" id="1118451"/>
    <lineage>
        <taxon>Bacteria</taxon>
        <taxon>Pseudomonadati</taxon>
        <taxon>Pseudomonadota</taxon>
        <taxon>Alphaproteobacteria</taxon>
        <taxon>Hyphomicrobiales</taxon>
        <taxon>Rhizobiaceae</taxon>
        <taxon>Ciceribacter</taxon>
    </lineage>
</organism>
<dbReference type="Proteomes" id="UP000321717">
    <property type="component" value="Unassembled WGS sequence"/>
</dbReference>
<evidence type="ECO:0000313" key="3">
    <source>
        <dbReference type="Proteomes" id="UP000321717"/>
    </source>
</evidence>
<sequence length="146" mass="15244">MVRTIRSGDGAGKATGGLRDQPGPDASNFYESSPFRAAFNSGKARKIHRRILCATTREPGDLPTVPGIKPTPCEGEVPLVASTEVVVATLSKNGICRSRECAYVLRRRCAGLVSASPFGLVAPDRAALRLFSCLSAVCGPLSLGAA</sequence>
<dbReference type="EMBL" id="BJZP01000007">
    <property type="protein sequence ID" value="GEO84997.1"/>
    <property type="molecule type" value="Genomic_DNA"/>
</dbReference>
<evidence type="ECO:0000256" key="1">
    <source>
        <dbReference type="SAM" id="MobiDB-lite"/>
    </source>
</evidence>
<proteinExistence type="predicted"/>
<gene>
    <name evidence="2" type="ORF">RNA01_19290</name>
</gene>
<protein>
    <submittedName>
        <fullName evidence="2">Uncharacterized protein</fullName>
    </submittedName>
</protein>
<name>A0A512HHT0_9HYPH</name>
<keyword evidence="3" id="KW-1185">Reference proteome</keyword>
<comment type="caution">
    <text evidence="2">The sequence shown here is derived from an EMBL/GenBank/DDBJ whole genome shotgun (WGS) entry which is preliminary data.</text>
</comment>
<accession>A0A512HHT0</accession>
<feature type="region of interest" description="Disordered" evidence="1">
    <location>
        <begin position="1"/>
        <end position="26"/>
    </location>
</feature>